<keyword evidence="2" id="KW-1185">Reference proteome</keyword>
<evidence type="ECO:0000313" key="2">
    <source>
        <dbReference type="Proteomes" id="UP001476583"/>
    </source>
</evidence>
<organism evidence="1 2">
    <name type="scientific">Ectopseudomonas mendocina</name>
    <name type="common">Pseudomonas mendocina</name>
    <dbReference type="NCBI Taxonomy" id="300"/>
    <lineage>
        <taxon>Bacteria</taxon>
        <taxon>Pseudomonadati</taxon>
        <taxon>Pseudomonadota</taxon>
        <taxon>Gammaproteobacteria</taxon>
        <taxon>Pseudomonadales</taxon>
        <taxon>Pseudomonadaceae</taxon>
        <taxon>Ectopseudomonas</taxon>
    </lineage>
</organism>
<accession>A0ABZ2RBI5</accession>
<proteinExistence type="predicted"/>
<evidence type="ECO:0000313" key="1">
    <source>
        <dbReference type="EMBL" id="WXL24128.1"/>
    </source>
</evidence>
<dbReference type="InterPro" id="IPR021550">
    <property type="entry name" value="DUF2897"/>
</dbReference>
<protein>
    <submittedName>
        <fullName evidence="1">DUF2897 family protein</fullName>
    </submittedName>
</protein>
<dbReference type="Proteomes" id="UP001476583">
    <property type="component" value="Chromosome"/>
</dbReference>
<gene>
    <name evidence="1" type="ORF">WG219_12295</name>
</gene>
<dbReference type="Pfam" id="PF11446">
    <property type="entry name" value="DUF2897"/>
    <property type="match status" value="1"/>
</dbReference>
<reference evidence="1 2" key="1">
    <citation type="submission" date="2024-03" db="EMBL/GenBank/DDBJ databases">
        <title>Complete genome of BD2.</title>
        <authorList>
            <person name="Cao G."/>
        </authorList>
    </citation>
    <scope>NUCLEOTIDE SEQUENCE [LARGE SCALE GENOMIC DNA]</scope>
    <source>
        <strain evidence="1 2">BD2</strain>
    </source>
</reference>
<dbReference type="EMBL" id="CP148074">
    <property type="protein sequence ID" value="WXL24128.1"/>
    <property type="molecule type" value="Genomic_DNA"/>
</dbReference>
<sequence>MTWSVGLLILLSLAAIAGGLTVLLRTAKPLPLTDEQLKKIKEREVEQERKDAQDR</sequence>
<name>A0ABZ2RBI5_ECTME</name>